<evidence type="ECO:0000313" key="2">
    <source>
        <dbReference type="EMBL" id="RUO19649.1"/>
    </source>
</evidence>
<dbReference type="NCBIfam" id="TIGR03368">
    <property type="entry name" value="cellulose_yhjU"/>
    <property type="match status" value="1"/>
</dbReference>
<keyword evidence="1" id="KW-0472">Membrane</keyword>
<proteinExistence type="predicted"/>
<accession>A0A432VT94</accession>
<dbReference type="AlphaFoldDB" id="A0A432VT94"/>
<keyword evidence="1" id="KW-1133">Transmembrane helix</keyword>
<dbReference type="RefSeq" id="WP_126767767.1">
    <property type="nucleotide sequence ID" value="NZ_PIPJ01000007.1"/>
</dbReference>
<dbReference type="InterPro" id="IPR017744">
    <property type="entry name" value="BcsG"/>
</dbReference>
<dbReference type="OrthoDB" id="6965261at2"/>
<gene>
    <name evidence="2" type="primary">bcsG</name>
    <name evidence="2" type="ORF">CWE08_09465</name>
</gene>
<dbReference type="InterPro" id="IPR017850">
    <property type="entry name" value="Alkaline_phosphatase_core_sf"/>
</dbReference>
<dbReference type="Proteomes" id="UP000288395">
    <property type="component" value="Unassembled WGS sequence"/>
</dbReference>
<keyword evidence="1" id="KW-0812">Transmembrane</keyword>
<organism evidence="2 3">
    <name type="scientific">Aliidiomarina iranensis</name>
    <dbReference type="NCBI Taxonomy" id="1434071"/>
    <lineage>
        <taxon>Bacteria</taxon>
        <taxon>Pseudomonadati</taxon>
        <taxon>Pseudomonadota</taxon>
        <taxon>Gammaproteobacteria</taxon>
        <taxon>Alteromonadales</taxon>
        <taxon>Idiomarinaceae</taxon>
        <taxon>Aliidiomarina</taxon>
    </lineage>
</organism>
<feature type="transmembrane region" description="Helical" evidence="1">
    <location>
        <begin position="12"/>
        <end position="33"/>
    </location>
</feature>
<dbReference type="Pfam" id="PF11658">
    <property type="entry name" value="CBP_BcsG"/>
    <property type="match status" value="1"/>
</dbReference>
<feature type="transmembrane region" description="Helical" evidence="1">
    <location>
        <begin position="39"/>
        <end position="61"/>
    </location>
</feature>
<comment type="caution">
    <text evidence="2">The sequence shown here is derived from an EMBL/GenBank/DDBJ whole genome shotgun (WGS) entry which is preliminary data.</text>
</comment>
<feature type="transmembrane region" description="Helical" evidence="1">
    <location>
        <begin position="106"/>
        <end position="131"/>
    </location>
</feature>
<dbReference type="Gene3D" id="3.40.720.10">
    <property type="entry name" value="Alkaline Phosphatase, subunit A"/>
    <property type="match status" value="1"/>
</dbReference>
<evidence type="ECO:0000256" key="1">
    <source>
        <dbReference type="SAM" id="Phobius"/>
    </source>
</evidence>
<sequence>MSEQLYQQQRQHLLNHPLFSWPGLGAWSFYFLLKIGAGLFGYLELNLLWNVVLLAFLVIPVHPRWLRPVRQLIGIAAAVILLYQEAELPPFSRLLDQWELVSSFSGWYLLELVGRFISVEAIAVFLVALILFMYVRKILRMTAVSLALLLVYPVLPNFSADTVPTESGGLAGGAAPVNITQRTSGGANDPDSVLARFYAQQQQVQFSPPSNVEPNFDILLLNICSLSWQDLEQFELLDHPLWESADILLSNFYTGSSYSGPATLRLLQASCGHVPHSQLFEPEASCTINEQLSALGFESEIRMNHTGAFDNYLSQIRELGGMGDAPFVPPEQFPIAMTGFDQSPIRADSAVLGDWLGSLGDSRKFTFYNTTSLHDGNRLPGFRGNSIASYRARVNTLLDDTLQLFAEIEASGRNVLVVMVPEHGAGLQGDRFQLPGMREIPTPALTHVPVLFKLFGEGIEAGDLVQVGQPTGPSAISEVIYEIMRQQPFNGGDYRPEDIGRGITETLPVLENDRVIMLNVEGQFFLQINNGEWRPYNR</sequence>
<protein>
    <submittedName>
        <fullName evidence="2">Cellulose biosynthesis protein BcsG</fullName>
    </submittedName>
</protein>
<keyword evidence="3" id="KW-1185">Reference proteome</keyword>
<reference evidence="3" key="1">
    <citation type="journal article" date="2018" name="Front. Microbiol.">
        <title>Genome-Based Analysis Reveals the Taxonomy and Diversity of the Family Idiomarinaceae.</title>
        <authorList>
            <person name="Liu Y."/>
            <person name="Lai Q."/>
            <person name="Shao Z."/>
        </authorList>
    </citation>
    <scope>NUCLEOTIDE SEQUENCE [LARGE SCALE GENOMIC DNA]</scope>
    <source>
        <strain evidence="3">GBPy7</strain>
    </source>
</reference>
<name>A0A432VT94_9GAMM</name>
<dbReference type="EMBL" id="PIPJ01000007">
    <property type="protein sequence ID" value="RUO19649.1"/>
    <property type="molecule type" value="Genomic_DNA"/>
</dbReference>
<evidence type="ECO:0000313" key="3">
    <source>
        <dbReference type="Proteomes" id="UP000288395"/>
    </source>
</evidence>